<gene>
    <name evidence="1" type="ORF">H0E87_004138</name>
</gene>
<sequence>MNKVREFFEDPILVRSFPLNHDHEAESRSPFTTKQNRCYQNGTNQAKIGGAYLVKSNAQREQLLKLGSNIADLSEMCIQHGEWDRLLSSCAAVKNIWGPILQLFGIDRPERNMRINKATKSSYGEIARKIIHSVCSVGLTGTKILQEAKDSARFSEFCEKGGIYR</sequence>
<name>A0A8T2ZDW7_POPDE</name>
<dbReference type="AlphaFoldDB" id="A0A8T2ZDW7"/>
<reference evidence="1" key="1">
    <citation type="journal article" date="2021" name="J. Hered.">
        <title>Genome Assembly of Salicaceae Populus deltoides (Eastern Cottonwood) I-69 Based on Nanopore Sequencing and Hi-C Technologies.</title>
        <authorList>
            <person name="Bai S."/>
            <person name="Wu H."/>
            <person name="Zhang J."/>
            <person name="Pan Z."/>
            <person name="Zhao W."/>
            <person name="Li Z."/>
            <person name="Tong C."/>
        </authorList>
    </citation>
    <scope>NUCLEOTIDE SEQUENCE</scope>
    <source>
        <tissue evidence="1">Leaf</tissue>
    </source>
</reference>
<evidence type="ECO:0000313" key="1">
    <source>
        <dbReference type="EMBL" id="KAH8515559.1"/>
    </source>
</evidence>
<proteinExistence type="predicted"/>
<organism evidence="1 2">
    <name type="scientific">Populus deltoides</name>
    <name type="common">Eastern poplar</name>
    <name type="synonym">Eastern cottonwood</name>
    <dbReference type="NCBI Taxonomy" id="3696"/>
    <lineage>
        <taxon>Eukaryota</taxon>
        <taxon>Viridiplantae</taxon>
        <taxon>Streptophyta</taxon>
        <taxon>Embryophyta</taxon>
        <taxon>Tracheophyta</taxon>
        <taxon>Spermatophyta</taxon>
        <taxon>Magnoliopsida</taxon>
        <taxon>eudicotyledons</taxon>
        <taxon>Gunneridae</taxon>
        <taxon>Pentapetalae</taxon>
        <taxon>rosids</taxon>
        <taxon>fabids</taxon>
        <taxon>Malpighiales</taxon>
        <taxon>Salicaceae</taxon>
        <taxon>Saliceae</taxon>
        <taxon>Populus</taxon>
    </lineage>
</organism>
<dbReference type="Proteomes" id="UP000807159">
    <property type="component" value="Chromosome 2"/>
</dbReference>
<protein>
    <submittedName>
        <fullName evidence="1">Uncharacterized protein</fullName>
    </submittedName>
</protein>
<keyword evidence="2" id="KW-1185">Reference proteome</keyword>
<accession>A0A8T2ZDW7</accession>
<comment type="caution">
    <text evidence="1">The sequence shown here is derived from an EMBL/GenBank/DDBJ whole genome shotgun (WGS) entry which is preliminary data.</text>
</comment>
<dbReference type="EMBL" id="JACEGQ020000002">
    <property type="protein sequence ID" value="KAH8515559.1"/>
    <property type="molecule type" value="Genomic_DNA"/>
</dbReference>
<evidence type="ECO:0000313" key="2">
    <source>
        <dbReference type="Proteomes" id="UP000807159"/>
    </source>
</evidence>